<sequence length="226" mass="24052">MLIINTILLALHATIGASAPVLDGDRMQVEHQGDRSTYWYLPEHNPMTTKHLGFRVIVQAVKGPERVDKATKGKASREAAATKTTATTKDTARPHVRRNNNAQEGSGKIGLLESIALAVGIDPKSISEYLNNLRNDFPVQVHGALPTCLNQAARQSLTAIEASLSSIPKCMSATGDEIEISTDGVEVDADGLPVCLDKAGQDTLDSIQNALTNLGDCATATPLSRT</sequence>
<name>A0ACC0RHF8_9HYPO</name>
<dbReference type="Proteomes" id="UP001065298">
    <property type="component" value="Chromosome 1"/>
</dbReference>
<organism evidence="1 2">
    <name type="scientific">Fusarium keratoplasticum</name>
    <dbReference type="NCBI Taxonomy" id="1328300"/>
    <lineage>
        <taxon>Eukaryota</taxon>
        <taxon>Fungi</taxon>
        <taxon>Dikarya</taxon>
        <taxon>Ascomycota</taxon>
        <taxon>Pezizomycotina</taxon>
        <taxon>Sordariomycetes</taxon>
        <taxon>Hypocreomycetidae</taxon>
        <taxon>Hypocreales</taxon>
        <taxon>Nectriaceae</taxon>
        <taxon>Fusarium</taxon>
        <taxon>Fusarium solani species complex</taxon>
    </lineage>
</organism>
<keyword evidence="2" id="KW-1185">Reference proteome</keyword>
<reference evidence="1" key="1">
    <citation type="submission" date="2022-06" db="EMBL/GenBank/DDBJ databases">
        <title>Fusarium solani species complex genomes reveal bases of compartmentalisation and animal pathogenesis.</title>
        <authorList>
            <person name="Tsai I.J."/>
        </authorList>
    </citation>
    <scope>NUCLEOTIDE SEQUENCE</scope>
    <source>
        <strain evidence="1">Fu6.1</strain>
    </source>
</reference>
<accession>A0ACC0RHF8</accession>
<evidence type="ECO:0000313" key="1">
    <source>
        <dbReference type="EMBL" id="KAI8684950.1"/>
    </source>
</evidence>
<evidence type="ECO:0000313" key="2">
    <source>
        <dbReference type="Proteomes" id="UP001065298"/>
    </source>
</evidence>
<dbReference type="EMBL" id="CM046503">
    <property type="protein sequence ID" value="KAI8684950.1"/>
    <property type="molecule type" value="Genomic_DNA"/>
</dbReference>
<proteinExistence type="predicted"/>
<comment type="caution">
    <text evidence="1">The sequence shown here is derived from an EMBL/GenBank/DDBJ whole genome shotgun (WGS) entry which is preliminary data.</text>
</comment>
<protein>
    <submittedName>
        <fullName evidence="1">Uncharacterized protein</fullName>
    </submittedName>
</protein>
<gene>
    <name evidence="1" type="ORF">NCS57_00162500</name>
</gene>